<evidence type="ECO:0000313" key="1">
    <source>
        <dbReference type="EMBL" id="MBD2569055.1"/>
    </source>
</evidence>
<sequence>MDRRKVLIITSSTVIRRIIKTKIISKSSFLEVIEAKNAQEGVELLTRESANIVLIIIAKLYSEIECEDVVKYIQNDQGLCFIPLIIMVYDGTPERYIFQDQEKTEKFVVLQMPFADEEFRKALKIAIDRQR</sequence>
<dbReference type="InterPro" id="IPR011006">
    <property type="entry name" value="CheY-like_superfamily"/>
</dbReference>
<dbReference type="SUPFAM" id="SSF52172">
    <property type="entry name" value="CheY-like"/>
    <property type="match status" value="1"/>
</dbReference>
<dbReference type="EMBL" id="JACJST010000012">
    <property type="protein sequence ID" value="MBD2569055.1"/>
    <property type="molecule type" value="Genomic_DNA"/>
</dbReference>
<name>A0ABR8FGT1_9NOST</name>
<evidence type="ECO:0008006" key="3">
    <source>
        <dbReference type="Google" id="ProtNLM"/>
    </source>
</evidence>
<proteinExistence type="predicted"/>
<dbReference type="Gene3D" id="3.40.50.2300">
    <property type="match status" value="1"/>
</dbReference>
<protein>
    <recommendedName>
        <fullName evidence="3">TIR domain-containing protein</fullName>
    </recommendedName>
</protein>
<dbReference type="Proteomes" id="UP000640531">
    <property type="component" value="Unassembled WGS sequence"/>
</dbReference>
<organism evidence="1 2">
    <name type="scientific">Anabaena lutea FACHB-196</name>
    <dbReference type="NCBI Taxonomy" id="2692881"/>
    <lineage>
        <taxon>Bacteria</taxon>
        <taxon>Bacillati</taxon>
        <taxon>Cyanobacteriota</taxon>
        <taxon>Cyanophyceae</taxon>
        <taxon>Nostocales</taxon>
        <taxon>Nostocaceae</taxon>
        <taxon>Anabaena</taxon>
    </lineage>
</organism>
<keyword evidence="2" id="KW-1185">Reference proteome</keyword>
<dbReference type="RefSeq" id="WP_190715507.1">
    <property type="nucleotide sequence ID" value="NZ_JACJST010000012.1"/>
</dbReference>
<reference evidence="1 2" key="1">
    <citation type="journal article" date="2020" name="ISME J.">
        <title>Comparative genomics reveals insights into cyanobacterial evolution and habitat adaptation.</title>
        <authorList>
            <person name="Chen M.Y."/>
            <person name="Teng W.K."/>
            <person name="Zhao L."/>
            <person name="Hu C.X."/>
            <person name="Zhou Y.K."/>
            <person name="Han B.P."/>
            <person name="Song L.R."/>
            <person name="Shu W.S."/>
        </authorList>
    </citation>
    <scope>NUCLEOTIDE SEQUENCE [LARGE SCALE GENOMIC DNA]</scope>
    <source>
        <strain evidence="1 2">FACHB-196</strain>
    </source>
</reference>
<evidence type="ECO:0000313" key="2">
    <source>
        <dbReference type="Proteomes" id="UP000640531"/>
    </source>
</evidence>
<comment type="caution">
    <text evidence="1">The sequence shown here is derived from an EMBL/GenBank/DDBJ whole genome shotgun (WGS) entry which is preliminary data.</text>
</comment>
<gene>
    <name evidence="1" type="ORF">H6G59_14350</name>
</gene>
<accession>A0ABR8FGT1</accession>